<reference evidence="1" key="1">
    <citation type="submission" date="2018-05" db="EMBL/GenBank/DDBJ databases">
        <authorList>
            <person name="Lanie J.A."/>
            <person name="Ng W.-L."/>
            <person name="Kazmierczak K.M."/>
            <person name="Andrzejewski T.M."/>
            <person name="Davidsen T.M."/>
            <person name="Wayne K.J."/>
            <person name="Tettelin H."/>
            <person name="Glass J.I."/>
            <person name="Rusch D."/>
            <person name="Podicherti R."/>
            <person name="Tsui H.-C.T."/>
            <person name="Winkler M.E."/>
        </authorList>
    </citation>
    <scope>NUCLEOTIDE SEQUENCE</scope>
</reference>
<dbReference type="AlphaFoldDB" id="A0A383C514"/>
<protein>
    <submittedName>
        <fullName evidence="1">Uncharacterized protein</fullName>
    </submittedName>
</protein>
<accession>A0A383C514</accession>
<evidence type="ECO:0000313" key="1">
    <source>
        <dbReference type="EMBL" id="SVE27153.1"/>
    </source>
</evidence>
<feature type="non-terminal residue" evidence="1">
    <location>
        <position position="1"/>
    </location>
</feature>
<organism evidence="1">
    <name type="scientific">marine metagenome</name>
    <dbReference type="NCBI Taxonomy" id="408172"/>
    <lineage>
        <taxon>unclassified sequences</taxon>
        <taxon>metagenomes</taxon>
        <taxon>ecological metagenomes</taxon>
    </lineage>
</organism>
<proteinExistence type="predicted"/>
<gene>
    <name evidence="1" type="ORF">METZ01_LOCUS480007</name>
</gene>
<name>A0A383C514_9ZZZZ</name>
<dbReference type="EMBL" id="UINC01205809">
    <property type="protein sequence ID" value="SVE27153.1"/>
    <property type="molecule type" value="Genomic_DNA"/>
</dbReference>
<sequence length="34" mass="3707">FGKVLEIPYKSGIIEGYPVEASVVDEAISALKRK</sequence>